<feature type="transmembrane region" description="Helical" evidence="1">
    <location>
        <begin position="34"/>
        <end position="51"/>
    </location>
</feature>
<dbReference type="Proteomes" id="UP000179099">
    <property type="component" value="Unassembled WGS sequence"/>
</dbReference>
<reference evidence="2 3" key="1">
    <citation type="journal article" date="2016" name="Nat. Commun.">
        <title>Thousands of microbial genomes shed light on interconnected biogeochemical processes in an aquifer system.</title>
        <authorList>
            <person name="Anantharaman K."/>
            <person name="Brown C.T."/>
            <person name="Hug L.A."/>
            <person name="Sharon I."/>
            <person name="Castelle C.J."/>
            <person name="Probst A.J."/>
            <person name="Thomas B.C."/>
            <person name="Singh A."/>
            <person name="Wilkins M.J."/>
            <person name="Karaoz U."/>
            <person name="Brodie E.L."/>
            <person name="Williams K.H."/>
            <person name="Hubbard S.S."/>
            <person name="Banfield J.F."/>
        </authorList>
    </citation>
    <scope>NUCLEOTIDE SEQUENCE [LARGE SCALE GENOMIC DNA]</scope>
</reference>
<keyword evidence="1" id="KW-0812">Transmembrane</keyword>
<gene>
    <name evidence="2" type="ORF">A2Y98_01875</name>
</gene>
<dbReference type="EMBL" id="MHMW01000028">
    <property type="protein sequence ID" value="OGZ33661.1"/>
    <property type="molecule type" value="Genomic_DNA"/>
</dbReference>
<comment type="caution">
    <text evidence="2">The sequence shown here is derived from an EMBL/GenBank/DDBJ whole genome shotgun (WGS) entry which is preliminary data.</text>
</comment>
<feature type="transmembrane region" description="Helical" evidence="1">
    <location>
        <begin position="57"/>
        <end position="74"/>
    </location>
</feature>
<name>A0A1G2F7X2_9BACT</name>
<dbReference type="STRING" id="1801992.A2Y98_01875"/>
<feature type="transmembrane region" description="Helical" evidence="1">
    <location>
        <begin position="6"/>
        <end position="25"/>
    </location>
</feature>
<evidence type="ECO:0000313" key="2">
    <source>
        <dbReference type="EMBL" id="OGZ33661.1"/>
    </source>
</evidence>
<protein>
    <submittedName>
        <fullName evidence="2">Uncharacterized protein</fullName>
    </submittedName>
</protein>
<organism evidence="2 3">
    <name type="scientific">Candidatus Portnoybacteria bacterium RBG_19FT_COMBO_36_7</name>
    <dbReference type="NCBI Taxonomy" id="1801992"/>
    <lineage>
        <taxon>Bacteria</taxon>
        <taxon>Candidatus Portnoyibacteriota</taxon>
    </lineage>
</organism>
<dbReference type="AlphaFoldDB" id="A0A1G2F7X2"/>
<sequence length="89" mass="9638">MNASQIYIAIAIVVLAVIAIIVFLVRRNRPEKKFGPLASLAFAFIIAGICFGENRILGYSLMGAGVLLAIIDIVRKSKKKEETPSGFSI</sequence>
<evidence type="ECO:0000256" key="1">
    <source>
        <dbReference type="SAM" id="Phobius"/>
    </source>
</evidence>
<proteinExistence type="predicted"/>
<evidence type="ECO:0000313" key="3">
    <source>
        <dbReference type="Proteomes" id="UP000179099"/>
    </source>
</evidence>
<keyword evidence="1" id="KW-1133">Transmembrane helix</keyword>
<accession>A0A1G2F7X2</accession>
<keyword evidence="1" id="KW-0472">Membrane</keyword>